<dbReference type="InterPro" id="IPR028961">
    <property type="entry name" value="Imm21"/>
</dbReference>
<sequence>MERRGPMELAWVESGGGPLLAAPASQLAQWCGVTDDDGPVETWGDYGRACAVEGYIGLVGVGAGQGLVFGDEPATTTYLPDERLFLRRTAANSETELVAAARKALQDVRWDDDEDLVWDVDGPVVLVDSAWPGATPEPGNHLAVDLPPARYRVRAAYREDGVNGMILVQLQPAPPH</sequence>
<proteinExistence type="predicted"/>
<organism evidence="1 2">
    <name type="scientific">Actinomadura latina</name>
    <dbReference type="NCBI Taxonomy" id="163603"/>
    <lineage>
        <taxon>Bacteria</taxon>
        <taxon>Bacillati</taxon>
        <taxon>Actinomycetota</taxon>
        <taxon>Actinomycetes</taxon>
        <taxon>Streptosporangiales</taxon>
        <taxon>Thermomonosporaceae</taxon>
        <taxon>Actinomadura</taxon>
    </lineage>
</organism>
<dbReference type="Pfam" id="PF15589">
    <property type="entry name" value="Imm21"/>
    <property type="match status" value="1"/>
</dbReference>
<dbReference type="Proteomes" id="UP000579250">
    <property type="component" value="Unassembled WGS sequence"/>
</dbReference>
<evidence type="ECO:0000313" key="1">
    <source>
        <dbReference type="EMBL" id="NKZ07037.1"/>
    </source>
</evidence>
<protein>
    <recommendedName>
        <fullName evidence="3">Immunity protein 21 of polymorphic toxin system</fullName>
    </recommendedName>
</protein>
<gene>
    <name evidence="1" type="ORF">HGB48_25330</name>
</gene>
<evidence type="ECO:0000313" key="2">
    <source>
        <dbReference type="Proteomes" id="UP000579250"/>
    </source>
</evidence>
<keyword evidence="2" id="KW-1185">Reference proteome</keyword>
<dbReference type="EMBL" id="JAAXPI010000046">
    <property type="protein sequence ID" value="NKZ07037.1"/>
    <property type="molecule type" value="Genomic_DNA"/>
</dbReference>
<accession>A0A846Z5B2</accession>
<evidence type="ECO:0008006" key="3">
    <source>
        <dbReference type="Google" id="ProtNLM"/>
    </source>
</evidence>
<comment type="caution">
    <text evidence="1">The sequence shown here is derived from an EMBL/GenBank/DDBJ whole genome shotgun (WGS) entry which is preliminary data.</text>
</comment>
<name>A0A846Z5B2_9ACTN</name>
<reference evidence="1 2" key="1">
    <citation type="submission" date="2020-04" db="EMBL/GenBank/DDBJ databases">
        <title>MicrobeNet Type strains.</title>
        <authorList>
            <person name="Nicholson A.C."/>
        </authorList>
    </citation>
    <scope>NUCLEOTIDE SEQUENCE [LARGE SCALE GENOMIC DNA]</scope>
    <source>
        <strain evidence="1 2">ATCC BAA-277</strain>
    </source>
</reference>
<dbReference type="AlphaFoldDB" id="A0A846Z5B2"/>